<feature type="transmembrane region" description="Helical" evidence="1">
    <location>
        <begin position="81"/>
        <end position="101"/>
    </location>
</feature>
<name>A0ABY8C1C1_9MICO</name>
<evidence type="ECO:0000313" key="2">
    <source>
        <dbReference type="EMBL" id="WEG10204.1"/>
    </source>
</evidence>
<gene>
    <name evidence="2" type="ORF">PU630_06530</name>
</gene>
<feature type="transmembrane region" description="Helical" evidence="1">
    <location>
        <begin position="42"/>
        <end position="69"/>
    </location>
</feature>
<keyword evidence="1" id="KW-1133">Transmembrane helix</keyword>
<keyword evidence="1" id="KW-0812">Transmembrane</keyword>
<accession>A0ABY8C1C1</accession>
<sequence length="170" mass="17668">MTRDQDVRISVGRTVPLWSLRAAGVVVAAASFFLVPVPYAIIVVCLATVGAAVPATFTTWAAIAVLALAELGQAPDAGASVFLLVAHLLHVIGGLQLALPWKGRLQLRALAAPARRWLMLQVPAQVLLVLALLARSLPLSGVLPAGAVVVVTAAAIVLMVVLVRVLAARR</sequence>
<dbReference type="RefSeq" id="WP_275279535.1">
    <property type="nucleotide sequence ID" value="NZ_CP119108.1"/>
</dbReference>
<reference evidence="2 3" key="1">
    <citation type="submission" date="2023-03" db="EMBL/GenBank/DDBJ databases">
        <title>Genome sequence of Microbacterium sp. KACC 23027.</title>
        <authorList>
            <person name="Kim S."/>
            <person name="Heo J."/>
            <person name="Kwon S.-W."/>
        </authorList>
    </citation>
    <scope>NUCLEOTIDE SEQUENCE [LARGE SCALE GENOMIC DNA]</scope>
    <source>
        <strain evidence="2 3">KACC 23027</strain>
    </source>
</reference>
<evidence type="ECO:0000313" key="3">
    <source>
        <dbReference type="Proteomes" id="UP001214553"/>
    </source>
</evidence>
<evidence type="ECO:0000256" key="1">
    <source>
        <dbReference type="SAM" id="Phobius"/>
    </source>
</evidence>
<protein>
    <submittedName>
        <fullName evidence="2">Uncharacterized protein</fullName>
    </submittedName>
</protein>
<dbReference type="EMBL" id="CP119108">
    <property type="protein sequence ID" value="WEG10204.1"/>
    <property type="molecule type" value="Genomic_DNA"/>
</dbReference>
<dbReference type="Proteomes" id="UP001214553">
    <property type="component" value="Chromosome"/>
</dbReference>
<feature type="transmembrane region" description="Helical" evidence="1">
    <location>
        <begin position="15"/>
        <end position="35"/>
    </location>
</feature>
<proteinExistence type="predicted"/>
<feature type="transmembrane region" description="Helical" evidence="1">
    <location>
        <begin position="117"/>
        <end position="137"/>
    </location>
</feature>
<feature type="transmembrane region" description="Helical" evidence="1">
    <location>
        <begin position="143"/>
        <end position="167"/>
    </location>
</feature>
<organism evidence="2 3">
    <name type="scientific">Microbacterium horticulturae</name>
    <dbReference type="NCBI Taxonomy" id="3028316"/>
    <lineage>
        <taxon>Bacteria</taxon>
        <taxon>Bacillati</taxon>
        <taxon>Actinomycetota</taxon>
        <taxon>Actinomycetes</taxon>
        <taxon>Micrococcales</taxon>
        <taxon>Microbacteriaceae</taxon>
        <taxon>Microbacterium</taxon>
    </lineage>
</organism>
<keyword evidence="1" id="KW-0472">Membrane</keyword>
<keyword evidence="3" id="KW-1185">Reference proteome</keyword>